<protein>
    <submittedName>
        <fullName evidence="9">Multidrug transporter</fullName>
    </submittedName>
</protein>
<evidence type="ECO:0000256" key="3">
    <source>
        <dbReference type="ARBA" id="ARBA00022475"/>
    </source>
</evidence>
<feature type="transmembrane region" description="Helical" evidence="7">
    <location>
        <begin position="138"/>
        <end position="155"/>
    </location>
</feature>
<evidence type="ECO:0000256" key="2">
    <source>
        <dbReference type="ARBA" id="ARBA00022448"/>
    </source>
</evidence>
<dbReference type="PANTHER" id="PTHR23501">
    <property type="entry name" value="MAJOR FACILITATOR SUPERFAMILY"/>
    <property type="match status" value="1"/>
</dbReference>
<dbReference type="InterPro" id="IPR036259">
    <property type="entry name" value="MFS_trans_sf"/>
</dbReference>
<dbReference type="Gene3D" id="1.20.1720.10">
    <property type="entry name" value="Multidrug resistance protein D"/>
    <property type="match status" value="1"/>
</dbReference>
<keyword evidence="3" id="KW-1003">Cell membrane</keyword>
<dbReference type="GO" id="GO:0022857">
    <property type="term" value="F:transmembrane transporter activity"/>
    <property type="evidence" value="ECO:0007669"/>
    <property type="project" value="InterPro"/>
</dbReference>
<dbReference type="GO" id="GO:0005886">
    <property type="term" value="C:plasma membrane"/>
    <property type="evidence" value="ECO:0007669"/>
    <property type="project" value="UniProtKB-SubCell"/>
</dbReference>
<dbReference type="PANTHER" id="PTHR23501:SF191">
    <property type="entry name" value="VACUOLAR BASIC AMINO ACID TRANSPORTER 4"/>
    <property type="match status" value="1"/>
</dbReference>
<dbReference type="OrthoDB" id="9816041at2"/>
<dbReference type="eggNOG" id="COG2814">
    <property type="taxonomic scope" value="Bacteria"/>
</dbReference>
<evidence type="ECO:0000313" key="9">
    <source>
        <dbReference type="EMBL" id="KRK78552.1"/>
    </source>
</evidence>
<gene>
    <name evidence="9" type="ORF">FD03_GL002327</name>
</gene>
<keyword evidence="10" id="KW-1185">Reference proteome</keyword>
<feature type="transmembrane region" description="Helical" evidence="7">
    <location>
        <begin position="161"/>
        <end position="182"/>
    </location>
</feature>
<comment type="subcellular location">
    <subcellularLocation>
        <location evidence="1">Cell membrane</location>
        <topology evidence="1">Multi-pass membrane protein</topology>
    </subcellularLocation>
</comment>
<dbReference type="PATRIC" id="fig|1423775.4.peg.2366"/>
<keyword evidence="6 7" id="KW-0472">Membrane</keyword>
<feature type="transmembrane region" description="Helical" evidence="7">
    <location>
        <begin position="222"/>
        <end position="241"/>
    </location>
</feature>
<reference evidence="9 10" key="1">
    <citation type="journal article" date="2015" name="Genome Announc.">
        <title>Expanding the biotechnology potential of lactobacilli through comparative genomics of 213 strains and associated genera.</title>
        <authorList>
            <person name="Sun Z."/>
            <person name="Harris H.M."/>
            <person name="McCann A."/>
            <person name="Guo C."/>
            <person name="Argimon S."/>
            <person name="Zhang W."/>
            <person name="Yang X."/>
            <person name="Jeffery I.B."/>
            <person name="Cooney J.C."/>
            <person name="Kagawa T.F."/>
            <person name="Liu W."/>
            <person name="Song Y."/>
            <person name="Salvetti E."/>
            <person name="Wrobel A."/>
            <person name="Rasinkangas P."/>
            <person name="Parkhill J."/>
            <person name="Rea M.C."/>
            <person name="O'Sullivan O."/>
            <person name="Ritari J."/>
            <person name="Douillard F.P."/>
            <person name="Paul Ross R."/>
            <person name="Yang R."/>
            <person name="Briner A.E."/>
            <person name="Felis G.E."/>
            <person name="de Vos W.M."/>
            <person name="Barrangou R."/>
            <person name="Klaenhammer T.R."/>
            <person name="Caufield P.W."/>
            <person name="Cui Y."/>
            <person name="Zhang H."/>
            <person name="O'Toole P.W."/>
        </authorList>
    </citation>
    <scope>NUCLEOTIDE SEQUENCE [LARGE SCALE GENOMIC DNA]</scope>
    <source>
        <strain evidence="9 10">DSM 19682</strain>
    </source>
</reference>
<dbReference type="EMBL" id="AZDZ01000022">
    <property type="protein sequence ID" value="KRK78552.1"/>
    <property type="molecule type" value="Genomic_DNA"/>
</dbReference>
<feature type="transmembrane region" description="Helical" evidence="7">
    <location>
        <begin position="388"/>
        <end position="412"/>
    </location>
</feature>
<dbReference type="PROSITE" id="PS50850">
    <property type="entry name" value="MFS"/>
    <property type="match status" value="1"/>
</dbReference>
<feature type="transmembrane region" description="Helical" evidence="7">
    <location>
        <begin position="194"/>
        <end position="216"/>
    </location>
</feature>
<feature type="domain" description="Major facilitator superfamily (MFS) profile" evidence="8">
    <location>
        <begin position="9"/>
        <end position="481"/>
    </location>
</feature>
<feature type="transmembrane region" description="Helical" evidence="7">
    <location>
        <begin position="328"/>
        <end position="347"/>
    </location>
</feature>
<keyword evidence="5 7" id="KW-1133">Transmembrane helix</keyword>
<proteinExistence type="predicted"/>
<evidence type="ECO:0000256" key="5">
    <source>
        <dbReference type="ARBA" id="ARBA00022989"/>
    </source>
</evidence>
<keyword evidence="2" id="KW-0813">Transport</keyword>
<feature type="transmembrane region" description="Helical" evidence="7">
    <location>
        <begin position="295"/>
        <end position="316"/>
    </location>
</feature>
<feature type="transmembrane region" description="Helical" evidence="7">
    <location>
        <begin position="106"/>
        <end position="126"/>
    </location>
</feature>
<sequence>MKNKHLMLILSSIFIATFMTSVETTIVTTALPTITSDLHGISMQNWVFSMYLLTTAISTPIYGKFSDQVGRKPVFLIGLFLFVLGSSMCGFAPNIVFLIFSRAIQGMGAGAVMPVIFTIIADVFPVDKRAGIMALNNTAWGISALFGPLLGGFIVDQLNWHWVFFINAPLGILVFILILFGYKEKRPESASLPIDYIGSAALSVFLITLLLALQFLGNKESSKISAIFLLIVSFVSFVIFLKQENRSVNPVIPLKLFRNRTFSTQIFTALLLSGVQIGFQIYFPQWLQSIYGVPASVAGFAITPSPIFWLIFSFSVGPLIKRFSPKHIALPIIVIQTIFYIPLIFATKSLPMILFYIIAAITGAGLGTIITMNTVIAQVEVPEENVGVASSMLTLGRTLGQTLMTGIFGLIFNTSLNAGIQKNAGISISKINQYIDASTHKLISTSQSATINKILLVAFHNVFICAIILFIIVFLLNLTDKTNQTIKNE</sequence>
<accession>A0A0R1K5N5</accession>
<keyword evidence="4 7" id="KW-0812">Transmembrane</keyword>
<dbReference type="RefSeq" id="WP_025023870.1">
    <property type="nucleotide sequence ID" value="NZ_AZDZ01000022.1"/>
</dbReference>
<comment type="caution">
    <text evidence="9">The sequence shown here is derived from an EMBL/GenBank/DDBJ whole genome shotgun (WGS) entry which is preliminary data.</text>
</comment>
<dbReference type="InterPro" id="IPR020846">
    <property type="entry name" value="MFS_dom"/>
</dbReference>
<evidence type="ECO:0000256" key="6">
    <source>
        <dbReference type="ARBA" id="ARBA00023136"/>
    </source>
</evidence>
<evidence type="ECO:0000313" key="10">
    <source>
        <dbReference type="Proteomes" id="UP000051248"/>
    </source>
</evidence>
<feature type="transmembrane region" description="Helical" evidence="7">
    <location>
        <begin position="454"/>
        <end position="478"/>
    </location>
</feature>
<evidence type="ECO:0000256" key="4">
    <source>
        <dbReference type="ARBA" id="ARBA00022692"/>
    </source>
</evidence>
<evidence type="ECO:0000259" key="8">
    <source>
        <dbReference type="PROSITE" id="PS50850"/>
    </source>
</evidence>
<evidence type="ECO:0000256" key="7">
    <source>
        <dbReference type="SAM" id="Phobius"/>
    </source>
</evidence>
<dbReference type="Pfam" id="PF07690">
    <property type="entry name" value="MFS_1"/>
    <property type="match status" value="1"/>
</dbReference>
<dbReference type="STRING" id="1423775.FD03_GL002327"/>
<dbReference type="Proteomes" id="UP000051248">
    <property type="component" value="Unassembled WGS sequence"/>
</dbReference>
<dbReference type="SUPFAM" id="SSF103473">
    <property type="entry name" value="MFS general substrate transporter"/>
    <property type="match status" value="1"/>
</dbReference>
<dbReference type="Gene3D" id="1.20.1250.20">
    <property type="entry name" value="MFS general substrate transporter like domains"/>
    <property type="match status" value="1"/>
</dbReference>
<evidence type="ECO:0000256" key="1">
    <source>
        <dbReference type="ARBA" id="ARBA00004651"/>
    </source>
</evidence>
<dbReference type="AlphaFoldDB" id="A0A0R1K5N5"/>
<name>A0A0R1K5N5_9LACO</name>
<feature type="transmembrane region" description="Helical" evidence="7">
    <location>
        <begin position="262"/>
        <end position="283"/>
    </location>
</feature>
<feature type="transmembrane region" description="Helical" evidence="7">
    <location>
        <begin position="74"/>
        <end position="100"/>
    </location>
</feature>
<organism evidence="9 10">
    <name type="scientific">Companilactobacillus nodensis DSM 19682 = JCM 14932 = NBRC 107160</name>
    <dbReference type="NCBI Taxonomy" id="1423775"/>
    <lineage>
        <taxon>Bacteria</taxon>
        <taxon>Bacillati</taxon>
        <taxon>Bacillota</taxon>
        <taxon>Bacilli</taxon>
        <taxon>Lactobacillales</taxon>
        <taxon>Lactobacillaceae</taxon>
        <taxon>Companilactobacillus</taxon>
    </lineage>
</organism>
<dbReference type="FunFam" id="1.20.1720.10:FF:000004">
    <property type="entry name" value="EmrB/QacA family drug resistance transporter"/>
    <property type="match status" value="1"/>
</dbReference>
<dbReference type="PRINTS" id="PR01036">
    <property type="entry name" value="TCRTETB"/>
</dbReference>
<feature type="transmembrane region" description="Helical" evidence="7">
    <location>
        <begin position="353"/>
        <end position="376"/>
    </location>
</feature>
<dbReference type="InterPro" id="IPR011701">
    <property type="entry name" value="MFS"/>
</dbReference>